<evidence type="ECO:0000259" key="8">
    <source>
        <dbReference type="Pfam" id="PF08439"/>
    </source>
</evidence>
<keyword evidence="4 6" id="KW-0862">Zinc</keyword>
<dbReference type="NCBIfam" id="TIGR02290">
    <property type="entry name" value="M3_fam_3"/>
    <property type="match status" value="1"/>
</dbReference>
<feature type="domain" description="Oligopeptidase F N-terminal" evidence="8">
    <location>
        <begin position="113"/>
        <end position="172"/>
    </location>
</feature>
<reference evidence="9" key="1">
    <citation type="submission" date="2019-08" db="EMBL/GenBank/DDBJ databases">
        <title>Genomic characterization of a novel candidate phylum (ARYD3) from a high temperature, high salinity tertiary oil reservoir in north central Oklahoma, USA.</title>
        <authorList>
            <person name="Youssef N.H."/>
            <person name="Yadav A."/>
            <person name="Elshahed M.S."/>
        </authorList>
    </citation>
    <scope>NUCLEOTIDE SEQUENCE [LARGE SCALE GENOMIC DNA]</scope>
    <source>
        <strain evidence="9">ARYD3</strain>
    </source>
</reference>
<dbReference type="Pfam" id="PF08439">
    <property type="entry name" value="Peptidase_M3_N"/>
    <property type="match status" value="1"/>
</dbReference>
<protein>
    <submittedName>
        <fullName evidence="9">M3 family oligoendopeptidase</fullName>
    </submittedName>
</protein>
<dbReference type="Proteomes" id="UP000324143">
    <property type="component" value="Unassembled WGS sequence"/>
</dbReference>
<dbReference type="GO" id="GO:0046872">
    <property type="term" value="F:metal ion binding"/>
    <property type="evidence" value="ECO:0007669"/>
    <property type="project" value="UniProtKB-UniRule"/>
</dbReference>
<comment type="similarity">
    <text evidence="6">Belongs to the peptidase M3 family.</text>
</comment>
<evidence type="ECO:0000256" key="2">
    <source>
        <dbReference type="ARBA" id="ARBA00022723"/>
    </source>
</evidence>
<dbReference type="InterPro" id="IPR013647">
    <property type="entry name" value="OligopepF_N_dom"/>
</dbReference>
<feature type="domain" description="Peptidase M3A/M3B catalytic" evidence="7">
    <location>
        <begin position="193"/>
        <end position="574"/>
    </location>
</feature>
<evidence type="ECO:0000313" key="10">
    <source>
        <dbReference type="Proteomes" id="UP000324143"/>
    </source>
</evidence>
<proteinExistence type="inferred from homology"/>
<evidence type="ECO:0000256" key="6">
    <source>
        <dbReference type="RuleBase" id="RU003435"/>
    </source>
</evidence>
<dbReference type="InterPro" id="IPR042088">
    <property type="entry name" value="OligoPept_F_C"/>
</dbReference>
<dbReference type="EMBL" id="VSIX01000058">
    <property type="protein sequence ID" value="TYB31066.1"/>
    <property type="molecule type" value="Genomic_DNA"/>
</dbReference>
<dbReference type="Pfam" id="PF01432">
    <property type="entry name" value="Peptidase_M3"/>
    <property type="match status" value="1"/>
</dbReference>
<comment type="caution">
    <text evidence="9">The sequence shown here is derived from an EMBL/GenBank/DDBJ whole genome shotgun (WGS) entry which is preliminary data.</text>
</comment>
<evidence type="ECO:0000256" key="1">
    <source>
        <dbReference type="ARBA" id="ARBA00022670"/>
    </source>
</evidence>
<name>A0A5D0MDJ4_9BACT</name>
<dbReference type="SUPFAM" id="SSF55486">
    <property type="entry name" value="Metalloproteases ('zincins'), catalytic domain"/>
    <property type="match status" value="1"/>
</dbReference>
<evidence type="ECO:0000313" key="9">
    <source>
        <dbReference type="EMBL" id="TYB31066.1"/>
    </source>
</evidence>
<keyword evidence="3 6" id="KW-0378">Hydrolase</keyword>
<comment type="cofactor">
    <cofactor evidence="6">
        <name>Zn(2+)</name>
        <dbReference type="ChEBI" id="CHEBI:29105"/>
    </cofactor>
    <text evidence="6">Binds 1 zinc ion.</text>
</comment>
<evidence type="ECO:0000256" key="4">
    <source>
        <dbReference type="ARBA" id="ARBA00022833"/>
    </source>
</evidence>
<keyword evidence="10" id="KW-1185">Reference proteome</keyword>
<keyword evidence="1 6" id="KW-0645">Protease</keyword>
<dbReference type="Gene3D" id="1.20.140.70">
    <property type="entry name" value="Oligopeptidase f, N-terminal domain"/>
    <property type="match status" value="1"/>
</dbReference>
<dbReference type="InterPro" id="IPR034006">
    <property type="entry name" value="M3B_PepF_2"/>
</dbReference>
<gene>
    <name evidence="9" type="ORF">FXF47_06220</name>
</gene>
<dbReference type="GO" id="GO:0004222">
    <property type="term" value="F:metalloendopeptidase activity"/>
    <property type="evidence" value="ECO:0007669"/>
    <property type="project" value="InterPro"/>
</dbReference>
<dbReference type="AlphaFoldDB" id="A0A5D0MDJ4"/>
<dbReference type="InterPro" id="IPR001567">
    <property type="entry name" value="Pept_M3A_M3B_dom"/>
</dbReference>
<evidence type="ECO:0000256" key="5">
    <source>
        <dbReference type="ARBA" id="ARBA00023049"/>
    </source>
</evidence>
<evidence type="ECO:0000259" key="7">
    <source>
        <dbReference type="Pfam" id="PF01432"/>
    </source>
</evidence>
<dbReference type="Gene3D" id="1.10.1370.20">
    <property type="entry name" value="Oligoendopeptidase f, C-terminal domain"/>
    <property type="match status" value="1"/>
</dbReference>
<accession>A0A5D0MDJ4</accession>
<dbReference type="CDD" id="cd09607">
    <property type="entry name" value="M3B_PepF"/>
    <property type="match status" value="1"/>
</dbReference>
<dbReference type="InterPro" id="IPR011977">
    <property type="entry name" value="Pept_M3B_clade3"/>
</dbReference>
<evidence type="ECO:0000256" key="3">
    <source>
        <dbReference type="ARBA" id="ARBA00022801"/>
    </source>
</evidence>
<keyword evidence="5 6" id="KW-0482">Metalloprotease</keyword>
<dbReference type="GO" id="GO:0006508">
    <property type="term" value="P:proteolysis"/>
    <property type="evidence" value="ECO:0007669"/>
    <property type="project" value="UniProtKB-KW"/>
</dbReference>
<keyword evidence="2 6" id="KW-0479">Metal-binding</keyword>
<organism evidence="9 10">
    <name type="scientific">Candidatus Mcinerneyibacterium aminivorans</name>
    <dbReference type="NCBI Taxonomy" id="2703815"/>
    <lineage>
        <taxon>Bacteria</taxon>
        <taxon>Candidatus Macinerneyibacteriota</taxon>
        <taxon>Candidatus Mcinerneyibacteria</taxon>
        <taxon>Candidatus Mcinerneyibacteriales</taxon>
        <taxon>Candidatus Mcinerneyibacteriaceae</taxon>
        <taxon>Candidatus Mcinerneyibacterium</taxon>
    </lineage>
</organism>
<sequence length="586" mass="68587">MKWSLKSLYSSFEDNNFESDMKKFEKKITEINNWTAKKLKDYDNKKTKIEEFIKHQIRYRKLLTKLKSFCRLTLSVETDNTKALNFTEIINKRQIKITKSEVRFKKWLDGIDSLKDIINKSELLKKHSFYLMEMKENAEYLISEDEEFIIAKLKNTGSSAWNRLHQKLTSSLMIEIEKQGKIKELPLPVIRNMYHDANSDIREKAYQAEIDSYANIEQSAAACLNSIKGEIINLSELKGYKSVLHKTLQQSRLKKKTLDLMFDTVGDYLPEFEKFFQKKAKILGYKKGLPFYDLFASIKGFDKKFNYDEAKNFIIDNFKDFSQDLADFAQYAFENNWIDAKPREGKRGGAFCSNIHAIGESRILANFNGEFSNVKTLAHELGHGYHGHILKEESILNSSYPMPLAETASIFCETIIMEAMLSKSKKEEKKALLEKQLTNYGQTIVDIYSRYLFEDEVINRRKEEILSAEELKNIMIKAQKKAYGQGLDHKNLHPYMWLNKPHYYIPDLHYYNFPYTFGLLFAKGVYAVYKQKGDDFIPEYKKLLKATGKMEIENVAELIGIDINNKKFWKNSLELIKNEINEFLKL</sequence>